<dbReference type="PANTHER" id="PTHR43585:SF2">
    <property type="entry name" value="ATP-GRASP ENZYME FSQD"/>
    <property type="match status" value="1"/>
</dbReference>
<comment type="caution">
    <text evidence="6">The sequence shown here is derived from an EMBL/GenBank/DDBJ whole genome shotgun (WGS) entry which is preliminary data.</text>
</comment>
<proteinExistence type="predicted"/>
<dbReference type="InterPro" id="IPR052032">
    <property type="entry name" value="ATP-dep_AA_Ligase"/>
</dbReference>
<dbReference type="SUPFAM" id="SSF56059">
    <property type="entry name" value="Glutathione synthetase ATP-binding domain-like"/>
    <property type="match status" value="1"/>
</dbReference>
<dbReference type="InterPro" id="IPR040570">
    <property type="entry name" value="LAL_C2"/>
</dbReference>
<dbReference type="Pfam" id="PF18603">
    <property type="entry name" value="LAL_C2"/>
    <property type="match status" value="1"/>
</dbReference>
<evidence type="ECO:0000313" key="7">
    <source>
        <dbReference type="Proteomes" id="UP000226106"/>
    </source>
</evidence>
<sequence length="404" mass="45849">MSKHVLVIGSLRIVHRKLKNLGARLTIFVERESGISEEDRELYDRIVEISKYSKAEEWVSLAMTIHEFDPIEAVGAYHEYHQDKAAMIAEKIGFPFNSLETIELVNNKYKMRERLRKAKVDPTASIEINSADDIKKFAKEYGYPVVLKPLDGWASIGVSLIKSDKDINNALNWFNSNAVEYKMYAEQYLEGKEYSVEAFSENGTHNVICITEKFKYQEHFVEQGHCLPATMSEIEQKQIYTFIEDVLNCLDIKFGGTHTEIIVTEDGPRIVETHTRLGGDFIPDLINLVFKLELFEMWAKHTLGEEIINTLPTSIPNDKFAAIWYTTPNAIGELEKIEGREDALSVDGVSQVVFSQTKGAKLNGTQDSFGRTAYVIAAGKTREEALERAKKSCRKIKFTVLCQG</sequence>
<dbReference type="RefSeq" id="WP_098564003.1">
    <property type="nucleotide sequence ID" value="NZ_JAOTPC010000002.1"/>
</dbReference>
<evidence type="ECO:0000256" key="2">
    <source>
        <dbReference type="ARBA" id="ARBA00022741"/>
    </source>
</evidence>
<dbReference type="InterPro" id="IPR011761">
    <property type="entry name" value="ATP-grasp"/>
</dbReference>
<evidence type="ECO:0000256" key="4">
    <source>
        <dbReference type="PROSITE-ProRule" id="PRU00409"/>
    </source>
</evidence>
<name>A0A9X7AJI1_BACTU</name>
<accession>A0A9X7AJI1</accession>
<evidence type="ECO:0000256" key="1">
    <source>
        <dbReference type="ARBA" id="ARBA00022598"/>
    </source>
</evidence>
<dbReference type="GO" id="GO:0005524">
    <property type="term" value="F:ATP binding"/>
    <property type="evidence" value="ECO:0007669"/>
    <property type="project" value="UniProtKB-UniRule"/>
</dbReference>
<feature type="domain" description="ATP-grasp" evidence="5">
    <location>
        <begin position="112"/>
        <end position="303"/>
    </location>
</feature>
<keyword evidence="1" id="KW-0436">Ligase</keyword>
<dbReference type="InterPro" id="IPR013815">
    <property type="entry name" value="ATP_grasp_subdomain_1"/>
</dbReference>
<protein>
    <recommendedName>
        <fullName evidence="5">ATP-grasp domain-containing protein</fullName>
    </recommendedName>
</protein>
<dbReference type="PROSITE" id="PS50975">
    <property type="entry name" value="ATP_GRASP"/>
    <property type="match status" value="1"/>
</dbReference>
<gene>
    <name evidence="6" type="ORF">COK72_24095</name>
</gene>
<dbReference type="GO" id="GO:0046872">
    <property type="term" value="F:metal ion binding"/>
    <property type="evidence" value="ECO:0007669"/>
    <property type="project" value="InterPro"/>
</dbReference>
<keyword evidence="2 4" id="KW-0547">Nucleotide-binding</keyword>
<dbReference type="Pfam" id="PF13535">
    <property type="entry name" value="ATP-grasp_4"/>
    <property type="match status" value="1"/>
</dbReference>
<reference evidence="6 7" key="1">
    <citation type="submission" date="2017-09" db="EMBL/GenBank/DDBJ databases">
        <title>Large-scale bioinformatics analysis of Bacillus genomes uncovers conserved roles of natural products in bacterial physiology.</title>
        <authorList>
            <consortium name="Agbiome Team Llc"/>
            <person name="Bleich R.M."/>
            <person name="Grubbs K.J."/>
            <person name="Santa Maria K.C."/>
            <person name="Allen S.E."/>
            <person name="Farag S."/>
            <person name="Shank E.A."/>
            <person name="Bowers A."/>
        </authorList>
    </citation>
    <scope>NUCLEOTIDE SEQUENCE [LARGE SCALE GENOMIC DNA]</scope>
    <source>
        <strain evidence="6 7">AFS065400</strain>
    </source>
</reference>
<keyword evidence="3 4" id="KW-0067">ATP-binding</keyword>
<dbReference type="Gene3D" id="3.40.50.20">
    <property type="match status" value="1"/>
</dbReference>
<dbReference type="Proteomes" id="UP000226106">
    <property type="component" value="Unassembled WGS sequence"/>
</dbReference>
<dbReference type="Gene3D" id="3.30.1490.20">
    <property type="entry name" value="ATP-grasp fold, A domain"/>
    <property type="match status" value="1"/>
</dbReference>
<dbReference type="EMBL" id="NVCO01000085">
    <property type="protein sequence ID" value="PFT39273.1"/>
    <property type="molecule type" value="Genomic_DNA"/>
</dbReference>
<organism evidence="6 7">
    <name type="scientific">Bacillus thuringiensis</name>
    <dbReference type="NCBI Taxonomy" id="1428"/>
    <lineage>
        <taxon>Bacteria</taxon>
        <taxon>Bacillati</taxon>
        <taxon>Bacillota</taxon>
        <taxon>Bacilli</taxon>
        <taxon>Bacillales</taxon>
        <taxon>Bacillaceae</taxon>
        <taxon>Bacillus</taxon>
        <taxon>Bacillus cereus group</taxon>
    </lineage>
</organism>
<evidence type="ECO:0000256" key="3">
    <source>
        <dbReference type="ARBA" id="ARBA00022840"/>
    </source>
</evidence>
<dbReference type="AlphaFoldDB" id="A0A9X7AJI1"/>
<dbReference type="GO" id="GO:0016874">
    <property type="term" value="F:ligase activity"/>
    <property type="evidence" value="ECO:0007669"/>
    <property type="project" value="UniProtKB-KW"/>
</dbReference>
<evidence type="ECO:0000313" key="6">
    <source>
        <dbReference type="EMBL" id="PFT39273.1"/>
    </source>
</evidence>
<dbReference type="PANTHER" id="PTHR43585">
    <property type="entry name" value="FUMIPYRROLE BIOSYNTHESIS PROTEIN C"/>
    <property type="match status" value="1"/>
</dbReference>
<dbReference type="Gene3D" id="3.30.470.20">
    <property type="entry name" value="ATP-grasp fold, B domain"/>
    <property type="match status" value="1"/>
</dbReference>
<evidence type="ECO:0000259" key="5">
    <source>
        <dbReference type="PROSITE" id="PS50975"/>
    </source>
</evidence>